<keyword evidence="1" id="KW-0479">Metal-binding</keyword>
<dbReference type="EMBL" id="LMUA01000045">
    <property type="protein sequence ID" value="KUE74741.1"/>
    <property type="molecule type" value="Genomic_DNA"/>
</dbReference>
<evidence type="ECO:0000313" key="7">
    <source>
        <dbReference type="Proteomes" id="UP000053433"/>
    </source>
</evidence>
<sequence length="62" mass="6812">MKILVNKQKCPQNHVCPSIKVCPKGAISQETPFSLPVVDAEKCIVCGKCMQFCPMGAFEKVE</sequence>
<dbReference type="EMBL" id="VUNJ01000003">
    <property type="protein sequence ID" value="MST91007.1"/>
    <property type="molecule type" value="Genomic_DNA"/>
</dbReference>
<gene>
    <name evidence="5" type="ORF">ASJ35_17615</name>
    <name evidence="6" type="ORF">FYJ76_03495</name>
</gene>
<dbReference type="Pfam" id="PF00037">
    <property type="entry name" value="Fer4"/>
    <property type="match status" value="1"/>
</dbReference>
<evidence type="ECO:0000313" key="6">
    <source>
        <dbReference type="EMBL" id="MST91007.1"/>
    </source>
</evidence>
<evidence type="ECO:0000256" key="2">
    <source>
        <dbReference type="ARBA" id="ARBA00023004"/>
    </source>
</evidence>
<name>A0A0W7TLU6_9FIRM</name>
<evidence type="ECO:0000259" key="4">
    <source>
        <dbReference type="PROSITE" id="PS51379"/>
    </source>
</evidence>
<dbReference type="Proteomes" id="UP000431913">
    <property type="component" value="Unassembled WGS sequence"/>
</dbReference>
<evidence type="ECO:0000313" key="5">
    <source>
        <dbReference type="EMBL" id="KUE74741.1"/>
    </source>
</evidence>
<dbReference type="PROSITE" id="PS51379">
    <property type="entry name" value="4FE4S_FER_2"/>
    <property type="match status" value="2"/>
</dbReference>
<evidence type="ECO:0000256" key="1">
    <source>
        <dbReference type="ARBA" id="ARBA00022723"/>
    </source>
</evidence>
<dbReference type="PROSITE" id="PS00198">
    <property type="entry name" value="4FE4S_FER_1"/>
    <property type="match status" value="1"/>
</dbReference>
<protein>
    <submittedName>
        <fullName evidence="6">4Fe-4S dicluster domain-containing protein</fullName>
    </submittedName>
    <submittedName>
        <fullName evidence="5">4Fe-4S ferredoxin</fullName>
    </submittedName>
</protein>
<reference evidence="5 7" key="1">
    <citation type="submission" date="2015-10" db="EMBL/GenBank/DDBJ databases">
        <title>A novel member of the family Ruminococcaceae isolated from human faeces.</title>
        <authorList>
            <person name="Shkoporov A.N."/>
            <person name="Chaplin A.V."/>
            <person name="Motuzova O.V."/>
            <person name="Kafarskaia L.I."/>
            <person name="Efimov B.A."/>
        </authorList>
    </citation>
    <scope>NUCLEOTIDE SEQUENCE [LARGE SCALE GENOMIC DNA]</scope>
    <source>
        <strain evidence="5 7">668</strain>
    </source>
</reference>
<dbReference type="GO" id="GO:0051536">
    <property type="term" value="F:iron-sulfur cluster binding"/>
    <property type="evidence" value="ECO:0007669"/>
    <property type="project" value="UniProtKB-KW"/>
</dbReference>
<feature type="domain" description="4Fe-4S ferredoxin-type" evidence="4">
    <location>
        <begin position="34"/>
        <end position="62"/>
    </location>
</feature>
<reference evidence="6 8" key="2">
    <citation type="submission" date="2019-08" db="EMBL/GenBank/DDBJ databases">
        <title>In-depth cultivation of the pig gut microbiome towards novel bacterial diversity and tailored functional studies.</title>
        <authorList>
            <person name="Wylensek D."/>
            <person name="Hitch T.C.A."/>
            <person name="Clavel T."/>
        </authorList>
    </citation>
    <scope>NUCLEOTIDE SEQUENCE [LARGE SCALE GENOMIC DNA]</scope>
    <source>
        <strain evidence="6 8">WCA3-601-WT-6J</strain>
    </source>
</reference>
<organism evidence="5 7">
    <name type="scientific">Ruthenibacterium lactatiformans</name>
    <dbReference type="NCBI Taxonomy" id="1550024"/>
    <lineage>
        <taxon>Bacteria</taxon>
        <taxon>Bacillati</taxon>
        <taxon>Bacillota</taxon>
        <taxon>Clostridia</taxon>
        <taxon>Eubacteriales</taxon>
        <taxon>Oscillospiraceae</taxon>
        <taxon>Ruthenibacterium</taxon>
    </lineage>
</organism>
<feature type="domain" description="4Fe-4S ferredoxin-type" evidence="4">
    <location>
        <begin position="1"/>
        <end position="32"/>
    </location>
</feature>
<dbReference type="Proteomes" id="UP000053433">
    <property type="component" value="Unassembled WGS sequence"/>
</dbReference>
<evidence type="ECO:0000313" key="8">
    <source>
        <dbReference type="Proteomes" id="UP000431913"/>
    </source>
</evidence>
<accession>A0A0W7TLU6</accession>
<evidence type="ECO:0000256" key="3">
    <source>
        <dbReference type="ARBA" id="ARBA00023014"/>
    </source>
</evidence>
<dbReference type="RefSeq" id="WP_058723956.1">
    <property type="nucleotide sequence ID" value="NZ_DBEXHX010000036.1"/>
</dbReference>
<dbReference type="AlphaFoldDB" id="A0A0W7TLU6"/>
<keyword evidence="3" id="KW-0411">Iron-sulfur</keyword>
<dbReference type="Gene3D" id="3.30.70.20">
    <property type="match status" value="1"/>
</dbReference>
<keyword evidence="2" id="KW-0408">Iron</keyword>
<proteinExistence type="predicted"/>
<dbReference type="GO" id="GO:0046872">
    <property type="term" value="F:metal ion binding"/>
    <property type="evidence" value="ECO:0007669"/>
    <property type="project" value="UniProtKB-KW"/>
</dbReference>
<dbReference type="SUPFAM" id="SSF54862">
    <property type="entry name" value="4Fe-4S ferredoxins"/>
    <property type="match status" value="1"/>
</dbReference>
<comment type="caution">
    <text evidence="5">The sequence shown here is derived from an EMBL/GenBank/DDBJ whole genome shotgun (WGS) entry which is preliminary data.</text>
</comment>
<dbReference type="InterPro" id="IPR017896">
    <property type="entry name" value="4Fe4S_Fe-S-bd"/>
</dbReference>
<dbReference type="InterPro" id="IPR017900">
    <property type="entry name" value="4Fe4S_Fe_S_CS"/>
</dbReference>